<organism evidence="1 2">
    <name type="scientific">Cirrhinus mrigala</name>
    <name type="common">Mrigala</name>
    <dbReference type="NCBI Taxonomy" id="683832"/>
    <lineage>
        <taxon>Eukaryota</taxon>
        <taxon>Metazoa</taxon>
        <taxon>Chordata</taxon>
        <taxon>Craniata</taxon>
        <taxon>Vertebrata</taxon>
        <taxon>Euteleostomi</taxon>
        <taxon>Actinopterygii</taxon>
        <taxon>Neopterygii</taxon>
        <taxon>Teleostei</taxon>
        <taxon>Ostariophysi</taxon>
        <taxon>Cypriniformes</taxon>
        <taxon>Cyprinidae</taxon>
        <taxon>Labeoninae</taxon>
        <taxon>Labeonini</taxon>
        <taxon>Cirrhinus</taxon>
    </lineage>
</organism>
<protein>
    <submittedName>
        <fullName evidence="1">Uncharacterized protein</fullName>
    </submittedName>
</protein>
<comment type="caution">
    <text evidence="1">The sequence shown here is derived from an EMBL/GenBank/DDBJ whole genome shotgun (WGS) entry which is preliminary data.</text>
</comment>
<accession>A0ABD0MWF1</accession>
<dbReference type="AlphaFoldDB" id="A0ABD0MWF1"/>
<name>A0ABD0MWF1_CIRMR</name>
<evidence type="ECO:0000313" key="1">
    <source>
        <dbReference type="EMBL" id="KAL0152901.1"/>
    </source>
</evidence>
<dbReference type="Proteomes" id="UP001529510">
    <property type="component" value="Unassembled WGS sequence"/>
</dbReference>
<feature type="non-terminal residue" evidence="1">
    <location>
        <position position="1"/>
    </location>
</feature>
<dbReference type="EMBL" id="JAMKFB020000160">
    <property type="protein sequence ID" value="KAL0152901.1"/>
    <property type="molecule type" value="Genomic_DNA"/>
</dbReference>
<keyword evidence="2" id="KW-1185">Reference proteome</keyword>
<sequence length="59" mass="6978">CVRFEAALRRKMRFSKSKFHKNYRAQTALHALYSLLRYFNVIHRSVCAAQLIAARTLHN</sequence>
<proteinExistence type="predicted"/>
<gene>
    <name evidence="1" type="ORF">M9458_051784</name>
</gene>
<reference evidence="1 2" key="1">
    <citation type="submission" date="2024-05" db="EMBL/GenBank/DDBJ databases">
        <title>Genome sequencing and assembly of Indian major carp, Cirrhinus mrigala (Hamilton, 1822).</title>
        <authorList>
            <person name="Mohindra V."/>
            <person name="Chowdhury L.M."/>
            <person name="Lal K."/>
            <person name="Jena J.K."/>
        </authorList>
    </citation>
    <scope>NUCLEOTIDE SEQUENCE [LARGE SCALE GENOMIC DNA]</scope>
    <source>
        <strain evidence="1">CM1030</strain>
        <tissue evidence="1">Blood</tissue>
    </source>
</reference>
<evidence type="ECO:0000313" key="2">
    <source>
        <dbReference type="Proteomes" id="UP001529510"/>
    </source>
</evidence>